<evidence type="ECO:0000256" key="2">
    <source>
        <dbReference type="ARBA" id="ARBA00023012"/>
    </source>
</evidence>
<feature type="domain" description="Response regulatory" evidence="8">
    <location>
        <begin position="3"/>
        <end position="116"/>
    </location>
</feature>
<dbReference type="SMART" id="SM00862">
    <property type="entry name" value="Trans_reg_C"/>
    <property type="match status" value="1"/>
</dbReference>
<dbReference type="Pfam" id="PF00072">
    <property type="entry name" value="Response_reg"/>
    <property type="match status" value="1"/>
</dbReference>
<sequence length="241" mass="27508">MQKVLIIEDDTIIGEMLKLYLCEENFTVQRVETGQDSFDALNTFTPDVILLDLILPDMDGADLCKLLRHHTQVPILVISMKNKVTDRIQALSCGADDYLCKPFSMQELKARINAQLRRSSPQPTYAPNFAAASSSPVATLSAPTQWLQLDLERRTLIVKDQVVEITFSEFEIMKLFYSFPGKVFSRDELINAIRGIDSYVNERSIDVHVTNLRKKIEYNPKQPQHIKTVWGVGYKFELLVP</sequence>
<dbReference type="SMART" id="SM00448">
    <property type="entry name" value="REC"/>
    <property type="match status" value="1"/>
</dbReference>
<evidence type="ECO:0000256" key="1">
    <source>
        <dbReference type="ARBA" id="ARBA00022553"/>
    </source>
</evidence>
<dbReference type="SUPFAM" id="SSF46894">
    <property type="entry name" value="C-terminal effector domain of the bipartite response regulators"/>
    <property type="match status" value="1"/>
</dbReference>
<evidence type="ECO:0000256" key="7">
    <source>
        <dbReference type="PROSITE-ProRule" id="PRU01091"/>
    </source>
</evidence>
<evidence type="ECO:0000259" key="8">
    <source>
        <dbReference type="PROSITE" id="PS50110"/>
    </source>
</evidence>
<dbReference type="GO" id="GO:0006355">
    <property type="term" value="P:regulation of DNA-templated transcription"/>
    <property type="evidence" value="ECO:0007669"/>
    <property type="project" value="InterPro"/>
</dbReference>
<feature type="DNA-binding region" description="OmpR/PhoB-type" evidence="7">
    <location>
        <begin position="135"/>
        <end position="238"/>
    </location>
</feature>
<dbReference type="SUPFAM" id="SSF52172">
    <property type="entry name" value="CheY-like"/>
    <property type="match status" value="1"/>
</dbReference>
<dbReference type="GO" id="GO:0000976">
    <property type="term" value="F:transcription cis-regulatory region binding"/>
    <property type="evidence" value="ECO:0007669"/>
    <property type="project" value="TreeGrafter"/>
</dbReference>
<dbReference type="AlphaFoldDB" id="A0A972GVP2"/>
<accession>A0A972GVP2</accession>
<dbReference type="Gene3D" id="1.10.10.10">
    <property type="entry name" value="Winged helix-like DNA-binding domain superfamily/Winged helix DNA-binding domain"/>
    <property type="match status" value="1"/>
</dbReference>
<evidence type="ECO:0000256" key="5">
    <source>
        <dbReference type="ARBA" id="ARBA00023163"/>
    </source>
</evidence>
<dbReference type="Proteomes" id="UP000641588">
    <property type="component" value="Unassembled WGS sequence"/>
</dbReference>
<dbReference type="PROSITE" id="PS51755">
    <property type="entry name" value="OMPR_PHOB"/>
    <property type="match status" value="1"/>
</dbReference>
<keyword evidence="2" id="KW-0902">Two-component regulatory system</keyword>
<dbReference type="PANTHER" id="PTHR48111:SF1">
    <property type="entry name" value="TWO-COMPONENT RESPONSE REGULATOR ORR33"/>
    <property type="match status" value="1"/>
</dbReference>
<dbReference type="GO" id="GO:0000156">
    <property type="term" value="F:phosphorelay response regulator activity"/>
    <property type="evidence" value="ECO:0007669"/>
    <property type="project" value="TreeGrafter"/>
</dbReference>
<dbReference type="InterPro" id="IPR039420">
    <property type="entry name" value="WalR-like"/>
</dbReference>
<dbReference type="GO" id="GO:0005829">
    <property type="term" value="C:cytosol"/>
    <property type="evidence" value="ECO:0007669"/>
    <property type="project" value="TreeGrafter"/>
</dbReference>
<dbReference type="GO" id="GO:0032993">
    <property type="term" value="C:protein-DNA complex"/>
    <property type="evidence" value="ECO:0007669"/>
    <property type="project" value="TreeGrafter"/>
</dbReference>
<organism evidence="10 11">
    <name type="scientific">Paenibacillus foliorum</name>
    <dbReference type="NCBI Taxonomy" id="2654974"/>
    <lineage>
        <taxon>Bacteria</taxon>
        <taxon>Bacillati</taxon>
        <taxon>Bacillota</taxon>
        <taxon>Bacilli</taxon>
        <taxon>Bacillales</taxon>
        <taxon>Paenibacillaceae</taxon>
        <taxon>Paenibacillus</taxon>
    </lineage>
</organism>
<dbReference type="PROSITE" id="PS50110">
    <property type="entry name" value="RESPONSE_REGULATORY"/>
    <property type="match status" value="1"/>
</dbReference>
<dbReference type="Pfam" id="PF00486">
    <property type="entry name" value="Trans_reg_C"/>
    <property type="match status" value="1"/>
</dbReference>
<name>A0A972GVP2_9BACL</name>
<evidence type="ECO:0000313" key="10">
    <source>
        <dbReference type="EMBL" id="NOU93660.1"/>
    </source>
</evidence>
<dbReference type="InterPro" id="IPR001789">
    <property type="entry name" value="Sig_transdc_resp-reg_receiver"/>
</dbReference>
<keyword evidence="3" id="KW-0805">Transcription regulation</keyword>
<dbReference type="RefSeq" id="WP_171651858.1">
    <property type="nucleotide sequence ID" value="NZ_WHOD01000049.1"/>
</dbReference>
<feature type="modified residue" description="4-aspartylphosphate" evidence="6">
    <location>
        <position position="52"/>
    </location>
</feature>
<dbReference type="InterPro" id="IPR001867">
    <property type="entry name" value="OmpR/PhoB-type_DNA-bd"/>
</dbReference>
<dbReference type="InterPro" id="IPR016032">
    <property type="entry name" value="Sig_transdc_resp-reg_C-effctor"/>
</dbReference>
<reference evidence="10" key="1">
    <citation type="submission" date="2019-10" db="EMBL/GenBank/DDBJ databases">
        <title>Description of Paenibacillus glebae sp. nov.</title>
        <authorList>
            <person name="Carlier A."/>
            <person name="Qi S."/>
        </authorList>
    </citation>
    <scope>NUCLEOTIDE SEQUENCE</scope>
    <source>
        <strain evidence="10">LMG 31456</strain>
    </source>
</reference>
<keyword evidence="5" id="KW-0804">Transcription</keyword>
<keyword evidence="11" id="KW-1185">Reference proteome</keyword>
<dbReference type="Gene3D" id="3.40.50.2300">
    <property type="match status" value="1"/>
</dbReference>
<comment type="caution">
    <text evidence="10">The sequence shown here is derived from an EMBL/GenBank/DDBJ whole genome shotgun (WGS) entry which is preliminary data.</text>
</comment>
<dbReference type="EMBL" id="WHOD01000049">
    <property type="protein sequence ID" value="NOU93660.1"/>
    <property type="molecule type" value="Genomic_DNA"/>
</dbReference>
<dbReference type="InterPro" id="IPR011006">
    <property type="entry name" value="CheY-like_superfamily"/>
</dbReference>
<proteinExistence type="predicted"/>
<feature type="domain" description="OmpR/PhoB-type" evidence="9">
    <location>
        <begin position="135"/>
        <end position="238"/>
    </location>
</feature>
<dbReference type="PANTHER" id="PTHR48111">
    <property type="entry name" value="REGULATOR OF RPOS"/>
    <property type="match status" value="1"/>
</dbReference>
<evidence type="ECO:0000259" key="9">
    <source>
        <dbReference type="PROSITE" id="PS51755"/>
    </source>
</evidence>
<keyword evidence="1 6" id="KW-0597">Phosphoprotein</keyword>
<evidence type="ECO:0000256" key="6">
    <source>
        <dbReference type="PROSITE-ProRule" id="PRU00169"/>
    </source>
</evidence>
<keyword evidence="4 7" id="KW-0238">DNA-binding</keyword>
<dbReference type="InterPro" id="IPR036388">
    <property type="entry name" value="WH-like_DNA-bd_sf"/>
</dbReference>
<gene>
    <name evidence="10" type="ORF">GC093_10560</name>
</gene>
<dbReference type="Gene3D" id="6.10.250.690">
    <property type="match status" value="1"/>
</dbReference>
<dbReference type="CDD" id="cd00383">
    <property type="entry name" value="trans_reg_C"/>
    <property type="match status" value="1"/>
</dbReference>
<protein>
    <submittedName>
        <fullName evidence="10">Response regulator</fullName>
    </submittedName>
</protein>
<evidence type="ECO:0000313" key="11">
    <source>
        <dbReference type="Proteomes" id="UP000641588"/>
    </source>
</evidence>
<evidence type="ECO:0000256" key="4">
    <source>
        <dbReference type="ARBA" id="ARBA00023125"/>
    </source>
</evidence>
<evidence type="ECO:0000256" key="3">
    <source>
        <dbReference type="ARBA" id="ARBA00023015"/>
    </source>
</evidence>